<sequence>MRHKGTKPSSVCRQEEGPPPSPDGAHSNGDPDACAGRLEPGAYAGTLCS</sequence>
<proteinExistence type="predicted"/>
<reference evidence="2" key="2">
    <citation type="submission" date="2025-08" db="UniProtKB">
        <authorList>
            <consortium name="Ensembl"/>
        </authorList>
    </citation>
    <scope>IDENTIFICATION</scope>
</reference>
<reference evidence="2" key="3">
    <citation type="submission" date="2025-09" db="UniProtKB">
        <authorList>
            <consortium name="Ensembl"/>
        </authorList>
    </citation>
    <scope>IDENTIFICATION</scope>
</reference>
<dbReference type="AlphaFoldDB" id="A0A8C8UPR3"/>
<keyword evidence="3" id="KW-1185">Reference proteome</keyword>
<evidence type="ECO:0000256" key="1">
    <source>
        <dbReference type="SAM" id="MobiDB-lite"/>
    </source>
</evidence>
<evidence type="ECO:0000313" key="2">
    <source>
        <dbReference type="Ensembl" id="ENSPEMP00000034988.1"/>
    </source>
</evidence>
<dbReference type="Ensembl" id="ENSPEMT00000039251.1">
    <property type="protein sequence ID" value="ENSPEMP00000034988.1"/>
    <property type="gene ID" value="ENSPEMG00000029923.1"/>
</dbReference>
<accession>A0A8C8UPR3</accession>
<name>A0A8C8UPR3_PERMB</name>
<evidence type="ECO:0000313" key="3">
    <source>
        <dbReference type="Proteomes" id="UP000694547"/>
    </source>
</evidence>
<dbReference type="Proteomes" id="UP000694547">
    <property type="component" value="Unassembled WGS sequence"/>
</dbReference>
<organism evidence="2 3">
    <name type="scientific">Peromyscus maniculatus bairdii</name>
    <name type="common">Prairie deer mouse</name>
    <dbReference type="NCBI Taxonomy" id="230844"/>
    <lineage>
        <taxon>Eukaryota</taxon>
        <taxon>Metazoa</taxon>
        <taxon>Chordata</taxon>
        <taxon>Craniata</taxon>
        <taxon>Vertebrata</taxon>
        <taxon>Euteleostomi</taxon>
        <taxon>Mammalia</taxon>
        <taxon>Eutheria</taxon>
        <taxon>Euarchontoglires</taxon>
        <taxon>Glires</taxon>
        <taxon>Rodentia</taxon>
        <taxon>Myomorpha</taxon>
        <taxon>Muroidea</taxon>
        <taxon>Cricetidae</taxon>
        <taxon>Neotominae</taxon>
        <taxon>Peromyscus</taxon>
    </lineage>
</organism>
<protein>
    <submittedName>
        <fullName evidence="2">Uncharacterized protein</fullName>
    </submittedName>
</protein>
<feature type="region of interest" description="Disordered" evidence="1">
    <location>
        <begin position="1"/>
        <end position="39"/>
    </location>
</feature>
<reference evidence="3" key="1">
    <citation type="submission" date="2018-10" db="EMBL/GenBank/DDBJ databases">
        <title>Improved assembly of the deer mouse Peromyscus maniculatus genome.</title>
        <authorList>
            <person name="Lassance J.-M."/>
            <person name="Hoekstra H.E."/>
        </authorList>
    </citation>
    <scope>NUCLEOTIDE SEQUENCE [LARGE SCALE GENOMIC DNA]</scope>
</reference>